<dbReference type="Proteomes" id="UP000219338">
    <property type="component" value="Unassembled WGS sequence"/>
</dbReference>
<dbReference type="EMBL" id="FUEG01000028">
    <property type="protein sequence ID" value="SJL15349.1"/>
    <property type="molecule type" value="Genomic_DNA"/>
</dbReference>
<keyword evidence="2" id="KW-1185">Reference proteome</keyword>
<protein>
    <submittedName>
        <fullName evidence="1">Uncharacterized protein</fullName>
    </submittedName>
</protein>
<accession>A0A284S2Y3</accession>
<dbReference type="AlphaFoldDB" id="A0A284S2Y3"/>
<evidence type="ECO:0000313" key="1">
    <source>
        <dbReference type="EMBL" id="SJL15349.1"/>
    </source>
</evidence>
<organism evidence="1 2">
    <name type="scientific">Armillaria ostoyae</name>
    <name type="common">Armillaria root rot fungus</name>
    <dbReference type="NCBI Taxonomy" id="47428"/>
    <lineage>
        <taxon>Eukaryota</taxon>
        <taxon>Fungi</taxon>
        <taxon>Dikarya</taxon>
        <taxon>Basidiomycota</taxon>
        <taxon>Agaricomycotina</taxon>
        <taxon>Agaricomycetes</taxon>
        <taxon>Agaricomycetidae</taxon>
        <taxon>Agaricales</taxon>
        <taxon>Marasmiineae</taxon>
        <taxon>Physalacriaceae</taxon>
        <taxon>Armillaria</taxon>
    </lineage>
</organism>
<name>A0A284S2Y3_ARMOS</name>
<gene>
    <name evidence="1" type="ORF">ARMOST_18842</name>
</gene>
<reference evidence="2" key="1">
    <citation type="journal article" date="2017" name="Nat. Ecol. Evol.">
        <title>Genome expansion and lineage-specific genetic innovations in the forest pathogenic fungi Armillaria.</title>
        <authorList>
            <person name="Sipos G."/>
            <person name="Prasanna A.N."/>
            <person name="Walter M.C."/>
            <person name="O'Connor E."/>
            <person name="Balint B."/>
            <person name="Krizsan K."/>
            <person name="Kiss B."/>
            <person name="Hess J."/>
            <person name="Varga T."/>
            <person name="Slot J."/>
            <person name="Riley R."/>
            <person name="Boka B."/>
            <person name="Rigling D."/>
            <person name="Barry K."/>
            <person name="Lee J."/>
            <person name="Mihaltcheva S."/>
            <person name="LaButti K."/>
            <person name="Lipzen A."/>
            <person name="Waldron R."/>
            <person name="Moloney N.M."/>
            <person name="Sperisen C."/>
            <person name="Kredics L."/>
            <person name="Vagvoelgyi C."/>
            <person name="Patrignani A."/>
            <person name="Fitzpatrick D."/>
            <person name="Nagy I."/>
            <person name="Doyle S."/>
            <person name="Anderson J.B."/>
            <person name="Grigoriev I.V."/>
            <person name="Gueldener U."/>
            <person name="Muensterkoetter M."/>
            <person name="Nagy L.G."/>
        </authorList>
    </citation>
    <scope>NUCLEOTIDE SEQUENCE [LARGE SCALE GENOMIC DNA]</scope>
    <source>
        <strain evidence="2">C18/9</strain>
    </source>
</reference>
<evidence type="ECO:0000313" key="2">
    <source>
        <dbReference type="Proteomes" id="UP000219338"/>
    </source>
</evidence>
<proteinExistence type="predicted"/>
<sequence>MIYQSVQDGSVKLTLGAEWKADPKTGSGTTVSERTPSDTISLTPITGGVSAADVQLTDVFIHPPAYVCDTTLIMKSTSVNRQTVSVSGTLSVLRSPSRLQGPKIASSIFIRLQHGCRGSGQGYGNAIKSLIVAVLIYRRIRYGRGSLLCMSGDGGKTEISTGSTENRQVQLYWFHGTSDVLSKHTLSSAHELVSVLIPRMMIF</sequence>